<dbReference type="SMART" id="SM00225">
    <property type="entry name" value="BTB"/>
    <property type="match status" value="1"/>
</dbReference>
<dbReference type="SUPFAM" id="SSF54695">
    <property type="entry name" value="POZ domain"/>
    <property type="match status" value="1"/>
</dbReference>
<sequence length="356" mass="39872">MSAAAALVKSDVWFADGNIVLIAGSTAFKVHRGQLERHSEIFRDLFSIPQPEVQDEFDGCPWIEIFDSPGDLHYLLVALYDGLYFANSLANNFLVVSAVLRLSTKYLIDHLRHRCLFHLRADWPSTLEEWDARERLTVDGKGVYCPREMVAHPTLVIRLAKDLQLYDLLPSAYYDLSRYGPRRIVSGAPWPAPTPTSIDKEQRPAVYLDRHELQMVLLGRESGQRFLSAFIEAELTGRPVAAQCDNKLQDAGRVCRESTYYVMLNVLRAIGGITHGRDADPLFTLTLTVEMLSRTDFTDGVRRCGLKICSACKADLRECVEKARRHVWALIPQWFGLEAGASPGSVGSASSADDLD</sequence>
<name>A0A0C3NIJ6_PHLG1</name>
<evidence type="ECO:0000313" key="3">
    <source>
        <dbReference type="Proteomes" id="UP000053257"/>
    </source>
</evidence>
<dbReference type="EMBL" id="KN840565">
    <property type="protein sequence ID" value="KIP04699.1"/>
    <property type="molecule type" value="Genomic_DNA"/>
</dbReference>
<accession>A0A0C3NIJ6</accession>
<dbReference type="HOGENOM" id="CLU_033082_1_2_1"/>
<proteinExistence type="predicted"/>
<evidence type="ECO:0000313" key="2">
    <source>
        <dbReference type="EMBL" id="KIP04699.1"/>
    </source>
</evidence>
<protein>
    <recommendedName>
        <fullName evidence="1">BTB domain-containing protein</fullName>
    </recommendedName>
</protein>
<reference evidence="2 3" key="1">
    <citation type="journal article" date="2014" name="PLoS Genet.">
        <title>Analysis of the Phlebiopsis gigantea genome, transcriptome and secretome provides insight into its pioneer colonization strategies of wood.</title>
        <authorList>
            <person name="Hori C."/>
            <person name="Ishida T."/>
            <person name="Igarashi K."/>
            <person name="Samejima M."/>
            <person name="Suzuki H."/>
            <person name="Master E."/>
            <person name="Ferreira P."/>
            <person name="Ruiz-Duenas F.J."/>
            <person name="Held B."/>
            <person name="Canessa P."/>
            <person name="Larrondo L.F."/>
            <person name="Schmoll M."/>
            <person name="Druzhinina I.S."/>
            <person name="Kubicek C.P."/>
            <person name="Gaskell J.A."/>
            <person name="Kersten P."/>
            <person name="St John F."/>
            <person name="Glasner J."/>
            <person name="Sabat G."/>
            <person name="Splinter BonDurant S."/>
            <person name="Syed K."/>
            <person name="Yadav J."/>
            <person name="Mgbeahuruike A.C."/>
            <person name="Kovalchuk A."/>
            <person name="Asiegbu F.O."/>
            <person name="Lackner G."/>
            <person name="Hoffmeister D."/>
            <person name="Rencoret J."/>
            <person name="Gutierrez A."/>
            <person name="Sun H."/>
            <person name="Lindquist E."/>
            <person name="Barry K."/>
            <person name="Riley R."/>
            <person name="Grigoriev I.V."/>
            <person name="Henrissat B."/>
            <person name="Kues U."/>
            <person name="Berka R.M."/>
            <person name="Martinez A.T."/>
            <person name="Covert S.F."/>
            <person name="Blanchette R.A."/>
            <person name="Cullen D."/>
        </authorList>
    </citation>
    <scope>NUCLEOTIDE SEQUENCE [LARGE SCALE GENOMIC DNA]</scope>
    <source>
        <strain evidence="2 3">11061_1 CR5-6</strain>
    </source>
</reference>
<dbReference type="Pfam" id="PF00651">
    <property type="entry name" value="BTB"/>
    <property type="match status" value="1"/>
</dbReference>
<dbReference type="InterPro" id="IPR011333">
    <property type="entry name" value="SKP1/BTB/POZ_sf"/>
</dbReference>
<dbReference type="InterPro" id="IPR000210">
    <property type="entry name" value="BTB/POZ_dom"/>
</dbReference>
<feature type="domain" description="BTB" evidence="1">
    <location>
        <begin position="17"/>
        <end position="88"/>
    </location>
</feature>
<dbReference type="OrthoDB" id="3220652at2759"/>
<dbReference type="AlphaFoldDB" id="A0A0C3NIJ6"/>
<keyword evidence="3" id="KW-1185">Reference proteome</keyword>
<organism evidence="2 3">
    <name type="scientific">Phlebiopsis gigantea (strain 11061_1 CR5-6)</name>
    <name type="common">White-rot fungus</name>
    <name type="synonym">Peniophora gigantea</name>
    <dbReference type="NCBI Taxonomy" id="745531"/>
    <lineage>
        <taxon>Eukaryota</taxon>
        <taxon>Fungi</taxon>
        <taxon>Dikarya</taxon>
        <taxon>Basidiomycota</taxon>
        <taxon>Agaricomycotina</taxon>
        <taxon>Agaricomycetes</taxon>
        <taxon>Polyporales</taxon>
        <taxon>Phanerochaetaceae</taxon>
        <taxon>Phlebiopsis</taxon>
    </lineage>
</organism>
<dbReference type="PROSITE" id="PS50097">
    <property type="entry name" value="BTB"/>
    <property type="match status" value="1"/>
</dbReference>
<dbReference type="STRING" id="745531.A0A0C3NIJ6"/>
<dbReference type="Gene3D" id="3.30.710.10">
    <property type="entry name" value="Potassium Channel Kv1.1, Chain A"/>
    <property type="match status" value="1"/>
</dbReference>
<dbReference type="Proteomes" id="UP000053257">
    <property type="component" value="Unassembled WGS sequence"/>
</dbReference>
<gene>
    <name evidence="2" type="ORF">PHLGIDRAFT_182706</name>
</gene>
<evidence type="ECO:0000259" key="1">
    <source>
        <dbReference type="PROSITE" id="PS50097"/>
    </source>
</evidence>